<keyword evidence="1" id="KW-0548">Nucleotidyltransferase</keyword>
<dbReference type="SUPFAM" id="SSF102400">
    <property type="entry name" value="DNA polymerase III chi subunit"/>
    <property type="match status" value="1"/>
</dbReference>
<evidence type="ECO:0000313" key="1">
    <source>
        <dbReference type="EMBL" id="WMW82134.1"/>
    </source>
</evidence>
<dbReference type="EMBL" id="CP133720">
    <property type="protein sequence ID" value="WMW82134.1"/>
    <property type="molecule type" value="Genomic_DNA"/>
</dbReference>
<gene>
    <name evidence="1" type="ORF">RF679_07575</name>
</gene>
<keyword evidence="1" id="KW-0808">Transferase</keyword>
<protein>
    <submittedName>
        <fullName evidence="1">DNA polymerase III subunit chi</fullName>
        <ecNumber evidence="1">2.7.7.7</ecNumber>
    </submittedName>
</protein>
<evidence type="ECO:0000313" key="2">
    <source>
        <dbReference type="Proteomes" id="UP001181355"/>
    </source>
</evidence>
<dbReference type="EC" id="2.7.7.7" evidence="1"/>
<sequence>MPRVDFHSQVSDSLHYTCRLVRKARAAHCNIIIYSDDDAALACLDEQLWSFSASDFLPHSYLDDANAPVTPIILTKDLQANLPHRQILINLSRELPTNYQEFERVIEIVSTDPTDAQAARQRFRQYQHEGIQPSHTVASTT</sequence>
<dbReference type="InterPro" id="IPR036768">
    <property type="entry name" value="PolIII_chi_sf"/>
</dbReference>
<reference evidence="1" key="1">
    <citation type="submission" date="2023-09" db="EMBL/GenBank/DDBJ databases">
        <title>Undibacterium sp. 20NA77.5 isolated from freshwater.</title>
        <authorList>
            <person name="Le V."/>
            <person name="Ko S.-R."/>
            <person name="Ahn C.-Y."/>
            <person name="Oh H.-M."/>
        </authorList>
    </citation>
    <scope>NUCLEOTIDE SEQUENCE</scope>
    <source>
        <strain evidence="1">20NA77.5</strain>
    </source>
</reference>
<dbReference type="Proteomes" id="UP001181355">
    <property type="component" value="Chromosome"/>
</dbReference>
<dbReference type="Pfam" id="PF04364">
    <property type="entry name" value="DNA_pol3_chi"/>
    <property type="match status" value="1"/>
</dbReference>
<dbReference type="PANTHER" id="PTHR38767">
    <property type="entry name" value="DNA POLYMERASE III SUBUNIT CHI"/>
    <property type="match status" value="1"/>
</dbReference>
<keyword evidence="2" id="KW-1185">Reference proteome</keyword>
<dbReference type="RefSeq" id="WP_309483611.1">
    <property type="nucleotide sequence ID" value="NZ_CP133720.1"/>
</dbReference>
<dbReference type="GO" id="GO:0003887">
    <property type="term" value="F:DNA-directed DNA polymerase activity"/>
    <property type="evidence" value="ECO:0007669"/>
    <property type="project" value="UniProtKB-EC"/>
</dbReference>
<accession>A0ABY9RN40</accession>
<dbReference type="PANTHER" id="PTHR38767:SF1">
    <property type="entry name" value="DNA POLYMERASE III SUBUNIT CHI"/>
    <property type="match status" value="1"/>
</dbReference>
<dbReference type="InterPro" id="IPR007459">
    <property type="entry name" value="DNA_pol3_chi"/>
</dbReference>
<proteinExistence type="predicted"/>
<name>A0ABY9RN40_9BURK</name>
<organism evidence="1 2">
    <name type="scientific">Undibacterium cyanobacteriorum</name>
    <dbReference type="NCBI Taxonomy" id="3073561"/>
    <lineage>
        <taxon>Bacteria</taxon>
        <taxon>Pseudomonadati</taxon>
        <taxon>Pseudomonadota</taxon>
        <taxon>Betaproteobacteria</taxon>
        <taxon>Burkholderiales</taxon>
        <taxon>Oxalobacteraceae</taxon>
        <taxon>Undibacterium</taxon>
    </lineage>
</organism>
<dbReference type="Gene3D" id="3.40.50.10110">
    <property type="entry name" value="DNA polymerase III subunit chi"/>
    <property type="match status" value="1"/>
</dbReference>